<organism evidence="1 2">
    <name type="scientific">Panagrolaimus sp. PS1159</name>
    <dbReference type="NCBI Taxonomy" id="55785"/>
    <lineage>
        <taxon>Eukaryota</taxon>
        <taxon>Metazoa</taxon>
        <taxon>Ecdysozoa</taxon>
        <taxon>Nematoda</taxon>
        <taxon>Chromadorea</taxon>
        <taxon>Rhabditida</taxon>
        <taxon>Tylenchina</taxon>
        <taxon>Panagrolaimomorpha</taxon>
        <taxon>Panagrolaimoidea</taxon>
        <taxon>Panagrolaimidae</taxon>
        <taxon>Panagrolaimus</taxon>
    </lineage>
</organism>
<proteinExistence type="predicted"/>
<reference evidence="2" key="1">
    <citation type="submission" date="2022-11" db="UniProtKB">
        <authorList>
            <consortium name="WormBaseParasite"/>
        </authorList>
    </citation>
    <scope>IDENTIFICATION</scope>
</reference>
<evidence type="ECO:0000313" key="1">
    <source>
        <dbReference type="Proteomes" id="UP000887580"/>
    </source>
</evidence>
<protein>
    <submittedName>
        <fullName evidence="2">Uncharacterized protein</fullName>
    </submittedName>
</protein>
<evidence type="ECO:0000313" key="2">
    <source>
        <dbReference type="WBParaSite" id="PS1159_v2.g12321.t1"/>
    </source>
</evidence>
<dbReference type="Proteomes" id="UP000887580">
    <property type="component" value="Unplaced"/>
</dbReference>
<sequence>MEERTLTDLADIQLKPPEHLVIFDSMLTGIPFKETYKRLETIKCAWPNNPFHIIEHMESQIAEKLNDYGPKRYKADKDKTTTDAFPPKLVFITIPQVVCSNPYVTTLNHEIAKVNDDIRKFVKECKEKAQQKRVFMEIYDWEKACSSYNQCNVTDFSKRNDILMNYLSNEHAILMYPPDEAP</sequence>
<name>A0AC35EZY1_9BILA</name>
<accession>A0AC35EZY1</accession>
<dbReference type="WBParaSite" id="PS1159_v2.g12321.t1">
    <property type="protein sequence ID" value="PS1159_v2.g12321.t1"/>
    <property type="gene ID" value="PS1159_v2.g12321"/>
</dbReference>